<gene>
    <name evidence="2" type="ORF">UFOVP1131_99</name>
    <name evidence="3" type="ORF">UFOVP1245_87</name>
    <name evidence="4" type="ORF">UFOVP1582_91</name>
    <name evidence="1" type="ORF">UFOVP966_113</name>
</gene>
<dbReference type="EMBL" id="LR796919">
    <property type="protein sequence ID" value="CAB4175086.1"/>
    <property type="molecule type" value="Genomic_DNA"/>
</dbReference>
<dbReference type="EMBL" id="LR797185">
    <property type="protein sequence ID" value="CAB4192792.1"/>
    <property type="molecule type" value="Genomic_DNA"/>
</dbReference>
<protein>
    <submittedName>
        <fullName evidence="2">Uncharacterized protein</fullName>
    </submittedName>
</protein>
<evidence type="ECO:0000313" key="2">
    <source>
        <dbReference type="EMBL" id="CAB4184985.1"/>
    </source>
</evidence>
<evidence type="ECO:0000313" key="1">
    <source>
        <dbReference type="EMBL" id="CAB4175086.1"/>
    </source>
</evidence>
<accession>A0A6J5QW93</accession>
<dbReference type="EMBL" id="LR797071">
    <property type="protein sequence ID" value="CAB4184985.1"/>
    <property type="molecule type" value="Genomic_DNA"/>
</dbReference>
<proteinExistence type="predicted"/>
<sequence length="100" mass="11546">MHSAIDAVHEGKLYQFGMKQDPKDCMNCSWFSLAEEIRATESWQMVQIITDDEAEEEKRYIAEMFPDGLSSVRGVGENPARALRSLQNELTDFWKDQESQ</sequence>
<dbReference type="EMBL" id="LR798428">
    <property type="protein sequence ID" value="CAB5231463.1"/>
    <property type="molecule type" value="Genomic_DNA"/>
</dbReference>
<organism evidence="2">
    <name type="scientific">uncultured Caudovirales phage</name>
    <dbReference type="NCBI Taxonomy" id="2100421"/>
    <lineage>
        <taxon>Viruses</taxon>
        <taxon>Duplodnaviria</taxon>
        <taxon>Heunggongvirae</taxon>
        <taxon>Uroviricota</taxon>
        <taxon>Caudoviricetes</taxon>
        <taxon>Peduoviridae</taxon>
        <taxon>Maltschvirus</taxon>
        <taxon>Maltschvirus maltsch</taxon>
    </lineage>
</organism>
<name>A0A6J5QW93_9CAUD</name>
<evidence type="ECO:0000313" key="4">
    <source>
        <dbReference type="EMBL" id="CAB5231463.1"/>
    </source>
</evidence>
<evidence type="ECO:0000313" key="3">
    <source>
        <dbReference type="EMBL" id="CAB4192792.1"/>
    </source>
</evidence>
<reference evidence="2" key="1">
    <citation type="submission" date="2020-05" db="EMBL/GenBank/DDBJ databases">
        <authorList>
            <person name="Chiriac C."/>
            <person name="Salcher M."/>
            <person name="Ghai R."/>
            <person name="Kavagutti S V."/>
        </authorList>
    </citation>
    <scope>NUCLEOTIDE SEQUENCE</scope>
</reference>